<dbReference type="CDD" id="cd06533">
    <property type="entry name" value="Glyco_transf_WecG_TagA"/>
    <property type="match status" value="1"/>
</dbReference>
<comment type="caution">
    <text evidence="3">The sequence shown here is derived from an EMBL/GenBank/DDBJ whole genome shotgun (WGS) entry which is preliminary data.</text>
</comment>
<dbReference type="PANTHER" id="PTHR34136">
    <property type="match status" value="1"/>
</dbReference>
<evidence type="ECO:0000313" key="4">
    <source>
        <dbReference type="Proteomes" id="UP001231915"/>
    </source>
</evidence>
<accession>A0ABT7ERC2</accession>
<dbReference type="NCBIfam" id="TIGR00696">
    <property type="entry name" value="wecG_tagA_cpsF"/>
    <property type="match status" value="1"/>
</dbReference>
<dbReference type="Proteomes" id="UP001231915">
    <property type="component" value="Unassembled WGS sequence"/>
</dbReference>
<sequence>MSLKVFGIDFKGLSKKEVMNVDDELKFVTTVNAEFIVEANKNKDFLKILNNSVATFDGQIPYIIAKLKSGKKFDKISGSDLIYDVIKKSKDRQEHVFLLGDREEVNQRAVDKAINEYGARCSGFSPPYEANGFSEQSNNAMLERISDAKPTYLFVAFGAKKQEQWIYDNLEALKKIGVKWVVGCGGSISFFSGEIKRAPLWVQKAGFEGVYRLVQEPKLFRLVRLIKSLRVFFYVWK</sequence>
<dbReference type="EMBL" id="JASJUT010000011">
    <property type="protein sequence ID" value="MDK2597592.1"/>
    <property type="molecule type" value="Genomic_DNA"/>
</dbReference>
<gene>
    <name evidence="3" type="ORF">QNM18_21255</name>
</gene>
<protein>
    <submittedName>
        <fullName evidence="3">WecB/TagA/CpsF family glycosyltransferase</fullName>
    </submittedName>
</protein>
<evidence type="ECO:0000313" key="3">
    <source>
        <dbReference type="EMBL" id="MDK2597592.1"/>
    </source>
</evidence>
<dbReference type="Pfam" id="PF03808">
    <property type="entry name" value="Glyco_tran_WecG"/>
    <property type="match status" value="1"/>
</dbReference>
<evidence type="ECO:0000256" key="1">
    <source>
        <dbReference type="ARBA" id="ARBA00022676"/>
    </source>
</evidence>
<reference evidence="3 4" key="1">
    <citation type="submission" date="2023-05" db="EMBL/GenBank/DDBJ databases">
        <title>Pseudoalteromonas ardens sp. nov., Pseudoalteromonas obscura sp. nov., and Pseudoalteromonas umbrosa sp. nov., isolated from the coral Montipora capitata.</title>
        <authorList>
            <person name="Thomas E.M."/>
            <person name="Smith E.M."/>
            <person name="Papke E."/>
            <person name="Shlafstein M.D."/>
            <person name="Oline D.K."/>
            <person name="Videau P."/>
            <person name="Saw J.H."/>
            <person name="Strangman W.K."/>
            <person name="Ushijima B."/>
        </authorList>
    </citation>
    <scope>NUCLEOTIDE SEQUENCE [LARGE SCALE GENOMIC DNA]</scope>
    <source>
        <strain evidence="3 4">P94</strain>
    </source>
</reference>
<dbReference type="PANTHER" id="PTHR34136:SF1">
    <property type="entry name" value="UDP-N-ACETYL-D-MANNOSAMINURONIC ACID TRANSFERASE"/>
    <property type="match status" value="1"/>
</dbReference>
<dbReference type="RefSeq" id="WP_211011933.1">
    <property type="nucleotide sequence ID" value="NZ_JASJUT010000011.1"/>
</dbReference>
<evidence type="ECO:0000256" key="2">
    <source>
        <dbReference type="ARBA" id="ARBA00022679"/>
    </source>
</evidence>
<keyword evidence="1" id="KW-0328">Glycosyltransferase</keyword>
<organism evidence="3 4">
    <name type="scientific">Pseudoalteromonas obscura</name>
    <dbReference type="NCBI Taxonomy" id="3048491"/>
    <lineage>
        <taxon>Bacteria</taxon>
        <taxon>Pseudomonadati</taxon>
        <taxon>Pseudomonadota</taxon>
        <taxon>Gammaproteobacteria</taxon>
        <taxon>Alteromonadales</taxon>
        <taxon>Pseudoalteromonadaceae</taxon>
        <taxon>Pseudoalteromonas</taxon>
    </lineage>
</organism>
<proteinExistence type="predicted"/>
<dbReference type="InterPro" id="IPR004629">
    <property type="entry name" value="WecG_TagA_CpsF"/>
</dbReference>
<keyword evidence="2" id="KW-0808">Transferase</keyword>
<keyword evidence="4" id="KW-1185">Reference proteome</keyword>
<name>A0ABT7ERC2_9GAMM</name>